<name>A0A0F7KDN1_9PROT</name>
<dbReference type="PATRIC" id="fig|44574.3.peg.1753"/>
<reference evidence="3" key="1">
    <citation type="submission" date="2015-05" db="EMBL/GenBank/DDBJ databases">
        <title>Draft genome of Nitrosomonas communis strain Nm2.</title>
        <authorList>
            <person name="Kozlowski J.A."/>
            <person name="Kits K.D."/>
            <person name="Stein L.Y."/>
        </authorList>
    </citation>
    <scope>NUCLEOTIDE SEQUENCE [LARGE SCALE GENOMIC DNA]</scope>
    <source>
        <strain evidence="3">Nm2</strain>
    </source>
</reference>
<evidence type="ECO:0000313" key="4">
    <source>
        <dbReference type="Proteomes" id="UP000324176"/>
    </source>
</evidence>
<dbReference type="Proteomes" id="UP000034156">
    <property type="component" value="Chromosome"/>
</dbReference>
<keyword evidence="3" id="KW-1185">Reference proteome</keyword>
<dbReference type="AlphaFoldDB" id="A0A0F7KDN1"/>
<gene>
    <name evidence="1" type="ORF">AAW31_07220</name>
    <name evidence="2" type="ORF">BCL69_104914</name>
</gene>
<organism evidence="1 3">
    <name type="scientific">Nitrosomonas communis</name>
    <dbReference type="NCBI Taxonomy" id="44574"/>
    <lineage>
        <taxon>Bacteria</taxon>
        <taxon>Pseudomonadati</taxon>
        <taxon>Pseudomonadota</taxon>
        <taxon>Betaproteobacteria</taxon>
        <taxon>Nitrosomonadales</taxon>
        <taxon>Nitrosomonadaceae</taxon>
        <taxon>Nitrosomonas</taxon>
    </lineage>
</organism>
<dbReference type="KEGG" id="nco:AAW31_07220"/>
<evidence type="ECO:0008006" key="5">
    <source>
        <dbReference type="Google" id="ProtNLM"/>
    </source>
</evidence>
<dbReference type="EMBL" id="VNHT01000049">
    <property type="protein sequence ID" value="TYP81870.1"/>
    <property type="molecule type" value="Genomic_DNA"/>
</dbReference>
<dbReference type="RefSeq" id="WP_046849716.1">
    <property type="nucleotide sequence ID" value="NZ_CP011451.1"/>
</dbReference>
<reference evidence="2 4" key="3">
    <citation type="submission" date="2019-07" db="EMBL/GenBank/DDBJ databases">
        <title>Active sludge and wastewater microbial communities from Klosterneuburg, Austria.</title>
        <authorList>
            <person name="Wagner M."/>
        </authorList>
    </citation>
    <scope>NUCLEOTIDE SEQUENCE [LARGE SCALE GENOMIC DNA]</scope>
    <source>
        <strain evidence="2 4">Nm2</strain>
    </source>
</reference>
<evidence type="ECO:0000313" key="2">
    <source>
        <dbReference type="EMBL" id="TYP81870.1"/>
    </source>
</evidence>
<proteinExistence type="predicted"/>
<sequence length="243" mass="28149">MPGYIRFLSLTPIFFIWFGLASIAHADKTGLPNGRPEPMVFDLVDPLGAKKGETEINMFLDYSNSADQLKWSPEIEYSFMDGHAIELELPVENTNLSQYKVSLQGTWGELFQGRMIHGWQAIGRRKNDEEEYGADLLYLNDYKFSDKWSMMNMFGFRRTAFNENGEFIGLSNNSLFYMYSKGFSLGIELNSEINERSYRYRLTPQIQYAFSKNSVIQFGGGPSQLNEEKRTEWLVTSRLIYDF</sequence>
<dbReference type="EMBL" id="CP011451">
    <property type="protein sequence ID" value="AKH37641.1"/>
    <property type="molecule type" value="Genomic_DNA"/>
</dbReference>
<reference evidence="1 3" key="2">
    <citation type="journal article" date="2016" name="Genome Announc.">
        <title>Genome Sequence of Nitrosomonas communis Strain Nm2, a Mesophilic Ammonia-Oxidizing Bacterium Isolated from Mediterranean Soil.</title>
        <authorList>
            <person name="Kozlowski J.A."/>
            <person name="Kits K.D."/>
            <person name="Stein L.Y."/>
        </authorList>
    </citation>
    <scope>NUCLEOTIDE SEQUENCE [LARGE SCALE GENOMIC DNA]</scope>
    <source>
        <strain evidence="1 3">Nm2</strain>
    </source>
</reference>
<dbReference type="Proteomes" id="UP000324176">
    <property type="component" value="Unassembled WGS sequence"/>
</dbReference>
<evidence type="ECO:0000313" key="3">
    <source>
        <dbReference type="Proteomes" id="UP000034156"/>
    </source>
</evidence>
<evidence type="ECO:0000313" key="1">
    <source>
        <dbReference type="EMBL" id="AKH37641.1"/>
    </source>
</evidence>
<accession>A0A0F7KDN1</accession>
<protein>
    <recommendedName>
        <fullName evidence="5">Copper resistance protein B</fullName>
    </recommendedName>
</protein>